<keyword evidence="2" id="KW-1185">Reference proteome</keyword>
<protein>
    <submittedName>
        <fullName evidence="1">Uncharacterized protein</fullName>
    </submittedName>
</protein>
<dbReference type="Proteomes" id="UP000501690">
    <property type="component" value="Linkage Group LG8"/>
</dbReference>
<organism evidence="1 2">
    <name type="scientific">Vigna unguiculata</name>
    <name type="common">Cowpea</name>
    <dbReference type="NCBI Taxonomy" id="3917"/>
    <lineage>
        <taxon>Eukaryota</taxon>
        <taxon>Viridiplantae</taxon>
        <taxon>Streptophyta</taxon>
        <taxon>Embryophyta</taxon>
        <taxon>Tracheophyta</taxon>
        <taxon>Spermatophyta</taxon>
        <taxon>Magnoliopsida</taxon>
        <taxon>eudicotyledons</taxon>
        <taxon>Gunneridae</taxon>
        <taxon>Pentapetalae</taxon>
        <taxon>rosids</taxon>
        <taxon>fabids</taxon>
        <taxon>Fabales</taxon>
        <taxon>Fabaceae</taxon>
        <taxon>Papilionoideae</taxon>
        <taxon>50 kb inversion clade</taxon>
        <taxon>NPAAA clade</taxon>
        <taxon>indigoferoid/millettioid clade</taxon>
        <taxon>Phaseoleae</taxon>
        <taxon>Vigna</taxon>
    </lineage>
</organism>
<dbReference type="AlphaFoldDB" id="A0A4D6MRI5"/>
<reference evidence="1 2" key="1">
    <citation type="submission" date="2019-04" db="EMBL/GenBank/DDBJ databases">
        <title>An improved genome assembly and genetic linkage map for asparagus bean, Vigna unguiculata ssp. sesquipedialis.</title>
        <authorList>
            <person name="Xia Q."/>
            <person name="Zhang R."/>
            <person name="Dong Y."/>
        </authorList>
    </citation>
    <scope>NUCLEOTIDE SEQUENCE [LARGE SCALE GENOMIC DNA]</scope>
    <source>
        <tissue evidence="1">Leaf</tissue>
    </source>
</reference>
<accession>A0A4D6MRI5</accession>
<name>A0A4D6MRI5_VIGUN</name>
<proteinExistence type="predicted"/>
<sequence length="106" mass="11137">MPSIEFTMVSGRVIEMSFLTDISGSLINPDSGPFSPLADLAPLADPVLSRAAFTFFTSFPFPGRGGNSAFLFIPPCTCTSTADSCKLGTSVFPATLALATIYFLSV</sequence>
<evidence type="ECO:0000313" key="1">
    <source>
        <dbReference type="EMBL" id="QCE04130.1"/>
    </source>
</evidence>
<gene>
    <name evidence="1" type="ORF">DEO72_LG8g2163</name>
</gene>
<evidence type="ECO:0000313" key="2">
    <source>
        <dbReference type="Proteomes" id="UP000501690"/>
    </source>
</evidence>
<dbReference type="EMBL" id="CP039352">
    <property type="protein sequence ID" value="QCE04130.1"/>
    <property type="molecule type" value="Genomic_DNA"/>
</dbReference>